<keyword evidence="4" id="KW-1185">Reference proteome</keyword>
<feature type="domain" description="Transposase IS4-like" evidence="1">
    <location>
        <begin position="101"/>
        <end position="333"/>
    </location>
</feature>
<evidence type="ECO:0000313" key="3">
    <source>
        <dbReference type="EMBL" id="RRB06849.1"/>
    </source>
</evidence>
<organism evidence="3 4">
    <name type="scientific">Larkinella rosea</name>
    <dbReference type="NCBI Taxonomy" id="2025312"/>
    <lineage>
        <taxon>Bacteria</taxon>
        <taxon>Pseudomonadati</taxon>
        <taxon>Bacteroidota</taxon>
        <taxon>Cytophagia</taxon>
        <taxon>Cytophagales</taxon>
        <taxon>Spirosomataceae</taxon>
        <taxon>Larkinella</taxon>
    </lineage>
</organism>
<accession>A0A3P1C0W9</accession>
<protein>
    <submittedName>
        <fullName evidence="3">ISAs1 family transposase</fullName>
    </submittedName>
</protein>
<dbReference type="InterPro" id="IPR047647">
    <property type="entry name" value="ISAs1_transpos"/>
</dbReference>
<evidence type="ECO:0000259" key="2">
    <source>
        <dbReference type="Pfam" id="PF13808"/>
    </source>
</evidence>
<evidence type="ECO:0000259" key="1">
    <source>
        <dbReference type="Pfam" id="PF01609"/>
    </source>
</evidence>
<dbReference type="PANTHER" id="PTHR30298">
    <property type="entry name" value="H REPEAT-ASSOCIATED PREDICTED TRANSPOSASE"/>
    <property type="match status" value="1"/>
</dbReference>
<dbReference type="InterPro" id="IPR051698">
    <property type="entry name" value="Transposase_11-like"/>
</dbReference>
<feature type="domain" description="H repeat-associated protein N-terminal" evidence="2">
    <location>
        <begin position="5"/>
        <end position="92"/>
    </location>
</feature>
<dbReference type="InterPro" id="IPR032806">
    <property type="entry name" value="YbfD_N"/>
</dbReference>
<dbReference type="InterPro" id="IPR002559">
    <property type="entry name" value="Transposase_11"/>
</dbReference>
<dbReference type="GO" id="GO:0006313">
    <property type="term" value="P:DNA transposition"/>
    <property type="evidence" value="ECO:0007669"/>
    <property type="project" value="InterPro"/>
</dbReference>
<dbReference type="GO" id="GO:0003677">
    <property type="term" value="F:DNA binding"/>
    <property type="evidence" value="ECO:0007669"/>
    <property type="project" value="InterPro"/>
</dbReference>
<name>A0A3P1C0W9_9BACT</name>
<dbReference type="Proteomes" id="UP000271925">
    <property type="component" value="Unassembled WGS sequence"/>
</dbReference>
<evidence type="ECO:0000313" key="4">
    <source>
        <dbReference type="Proteomes" id="UP000271925"/>
    </source>
</evidence>
<dbReference type="RefSeq" id="WP_124870670.1">
    <property type="nucleotide sequence ID" value="NZ_RQJO01000007.1"/>
</dbReference>
<comment type="caution">
    <text evidence="3">The sequence shown here is derived from an EMBL/GenBank/DDBJ whole genome shotgun (WGS) entry which is preliminary data.</text>
</comment>
<gene>
    <name evidence="3" type="ORF">EHT25_03410</name>
</gene>
<dbReference type="AlphaFoldDB" id="A0A3P1C0W9"/>
<dbReference type="NCBIfam" id="NF033564">
    <property type="entry name" value="transpos_ISAs1"/>
    <property type="match status" value="1"/>
</dbReference>
<dbReference type="Pfam" id="PF13808">
    <property type="entry name" value="DDE_Tnp_1_assoc"/>
    <property type="match status" value="1"/>
</dbReference>
<dbReference type="PANTHER" id="PTHR30298:SF0">
    <property type="entry name" value="PROTEIN YBFL-RELATED"/>
    <property type="match status" value="1"/>
</dbReference>
<dbReference type="EMBL" id="RQJO01000007">
    <property type="protein sequence ID" value="RRB06849.1"/>
    <property type="molecule type" value="Genomic_DNA"/>
</dbReference>
<reference evidence="3 4" key="1">
    <citation type="submission" date="2018-11" db="EMBL/GenBank/DDBJ databases">
        <authorList>
            <person name="Zhou Z."/>
            <person name="Wang G."/>
        </authorList>
    </citation>
    <scope>NUCLEOTIDE SEQUENCE [LARGE SCALE GENOMIC DNA]</scope>
    <source>
        <strain evidence="3 4">KCTC52004</strain>
    </source>
</reference>
<sequence length="364" mass="40666">MPNPIDHFLTLTDPRVDRTRNHLLEDFIFITIAAVICGAETWNDIEAYGKSKQVWLSQYLKLPAGIPSHDTFNRFFAALDSAEFEACFLEWVTTIAQLTQGKIISIDSKTMRGTADRSPKSAIHLVSASASVNKVVLGQIKTAEKSNEITAIPKLLDVLELAGCIFIIDAIGCQTAIVEQIVAGGVDYVIAVKGNQGQLQEDLADTLRFCPPVSVWKEVDGGHGRVETRTCSVYTDLVHLQHPQRWVGLQAVVCVEAVRYLKVTQTEHTEKRYYITSLGADAQKIGQAVRSHWGIENELHWVLDVFFGEDSSRKREGNAAENFSILCRIALNLIKNETSRKRSIKGKRLEAGWDNEYLLKILKN</sequence>
<dbReference type="Pfam" id="PF01609">
    <property type="entry name" value="DDE_Tnp_1"/>
    <property type="match status" value="1"/>
</dbReference>
<proteinExistence type="predicted"/>
<dbReference type="GO" id="GO:0004803">
    <property type="term" value="F:transposase activity"/>
    <property type="evidence" value="ECO:0007669"/>
    <property type="project" value="InterPro"/>
</dbReference>
<dbReference type="OrthoDB" id="9815086at2"/>